<accession>A0A835MKA1</accession>
<feature type="compositionally biased region" description="Basic and acidic residues" evidence="1">
    <location>
        <begin position="32"/>
        <end position="44"/>
    </location>
</feature>
<feature type="compositionally biased region" description="Basic and acidic residues" evidence="1">
    <location>
        <begin position="8"/>
        <end position="19"/>
    </location>
</feature>
<dbReference type="Proteomes" id="UP000657918">
    <property type="component" value="Unassembled WGS sequence"/>
</dbReference>
<comment type="caution">
    <text evidence="2">The sequence shown here is derived from an EMBL/GenBank/DDBJ whole genome shotgun (WGS) entry which is preliminary data.</text>
</comment>
<evidence type="ECO:0000313" key="2">
    <source>
        <dbReference type="EMBL" id="KAF9668885.1"/>
    </source>
</evidence>
<dbReference type="EMBL" id="JADGMS010000014">
    <property type="protein sequence ID" value="KAF9668885.1"/>
    <property type="molecule type" value="Genomic_DNA"/>
</dbReference>
<feature type="compositionally biased region" description="Basic and acidic residues" evidence="1">
    <location>
        <begin position="63"/>
        <end position="74"/>
    </location>
</feature>
<name>A0A835MKA1_9ROSI</name>
<reference evidence="2 3" key="1">
    <citation type="submission" date="2020-10" db="EMBL/GenBank/DDBJ databases">
        <title>Plant Genome Project.</title>
        <authorList>
            <person name="Zhang R.-G."/>
        </authorList>
    </citation>
    <scope>NUCLEOTIDE SEQUENCE [LARGE SCALE GENOMIC DNA]</scope>
    <source>
        <strain evidence="2">FAFU-HL-1</strain>
        <tissue evidence="2">Leaf</tissue>
    </source>
</reference>
<protein>
    <submittedName>
        <fullName evidence="2">Uncharacterized protein</fullName>
    </submittedName>
</protein>
<keyword evidence="3" id="KW-1185">Reference proteome</keyword>
<proteinExistence type="predicted"/>
<evidence type="ECO:0000313" key="3">
    <source>
        <dbReference type="Proteomes" id="UP000657918"/>
    </source>
</evidence>
<dbReference type="AlphaFoldDB" id="A0A835MKA1"/>
<sequence>MAHVSVTKGKDPKDTDNEGHVFSFQSIVPLDRTTEPPRSRDKRPLCIQCKKGNGPSWTPLPLRDPRPRHMMDRS</sequence>
<gene>
    <name evidence="2" type="ORF">SADUNF_Sadunf14G0049900</name>
</gene>
<feature type="region of interest" description="Disordered" evidence="1">
    <location>
        <begin position="1"/>
        <end position="74"/>
    </location>
</feature>
<organism evidence="2 3">
    <name type="scientific">Salix dunnii</name>
    <dbReference type="NCBI Taxonomy" id="1413687"/>
    <lineage>
        <taxon>Eukaryota</taxon>
        <taxon>Viridiplantae</taxon>
        <taxon>Streptophyta</taxon>
        <taxon>Embryophyta</taxon>
        <taxon>Tracheophyta</taxon>
        <taxon>Spermatophyta</taxon>
        <taxon>Magnoliopsida</taxon>
        <taxon>eudicotyledons</taxon>
        <taxon>Gunneridae</taxon>
        <taxon>Pentapetalae</taxon>
        <taxon>rosids</taxon>
        <taxon>fabids</taxon>
        <taxon>Malpighiales</taxon>
        <taxon>Salicaceae</taxon>
        <taxon>Saliceae</taxon>
        <taxon>Salix</taxon>
    </lineage>
</organism>
<evidence type="ECO:0000256" key="1">
    <source>
        <dbReference type="SAM" id="MobiDB-lite"/>
    </source>
</evidence>